<dbReference type="EMBL" id="JBFOLK010000004">
    <property type="protein sequence ID" value="KAL2517518.1"/>
    <property type="molecule type" value="Genomic_DNA"/>
</dbReference>
<proteinExistence type="inferred from homology"/>
<organism evidence="9 10">
    <name type="scientific">Abeliophyllum distichum</name>
    <dbReference type="NCBI Taxonomy" id="126358"/>
    <lineage>
        <taxon>Eukaryota</taxon>
        <taxon>Viridiplantae</taxon>
        <taxon>Streptophyta</taxon>
        <taxon>Embryophyta</taxon>
        <taxon>Tracheophyta</taxon>
        <taxon>Spermatophyta</taxon>
        <taxon>Magnoliopsida</taxon>
        <taxon>eudicotyledons</taxon>
        <taxon>Gunneridae</taxon>
        <taxon>Pentapetalae</taxon>
        <taxon>asterids</taxon>
        <taxon>lamiids</taxon>
        <taxon>Lamiales</taxon>
        <taxon>Oleaceae</taxon>
        <taxon>Forsythieae</taxon>
        <taxon>Abeliophyllum</taxon>
    </lineage>
</organism>
<feature type="transmembrane region" description="Helical" evidence="8">
    <location>
        <begin position="40"/>
        <end position="61"/>
    </location>
</feature>
<dbReference type="AlphaFoldDB" id="A0ABD1TYA7"/>
<keyword evidence="7 8" id="KW-0472">Membrane</keyword>
<feature type="transmembrane region" description="Helical" evidence="8">
    <location>
        <begin position="492"/>
        <end position="512"/>
    </location>
</feature>
<evidence type="ECO:0000256" key="7">
    <source>
        <dbReference type="ARBA" id="ARBA00023136"/>
    </source>
</evidence>
<feature type="transmembrane region" description="Helical" evidence="8">
    <location>
        <begin position="270"/>
        <end position="289"/>
    </location>
</feature>
<keyword evidence="4 8" id="KW-0812">Transmembrane</keyword>
<reference evidence="10" key="1">
    <citation type="submission" date="2024-07" db="EMBL/GenBank/DDBJ databases">
        <title>Two chromosome-level genome assemblies of Korean endemic species Abeliophyllum distichum and Forsythia ovata (Oleaceae).</title>
        <authorList>
            <person name="Jang H."/>
        </authorList>
    </citation>
    <scope>NUCLEOTIDE SEQUENCE [LARGE SCALE GENOMIC DNA]</scope>
</reference>
<evidence type="ECO:0000256" key="4">
    <source>
        <dbReference type="ARBA" id="ARBA00022692"/>
    </source>
</evidence>
<feature type="transmembrane region" description="Helical" evidence="8">
    <location>
        <begin position="447"/>
        <end position="472"/>
    </location>
</feature>
<dbReference type="InterPro" id="IPR037185">
    <property type="entry name" value="EmrE-like"/>
</dbReference>
<evidence type="ECO:0000256" key="5">
    <source>
        <dbReference type="ARBA" id="ARBA00022824"/>
    </source>
</evidence>
<feature type="transmembrane region" description="Helical" evidence="8">
    <location>
        <begin position="238"/>
        <end position="258"/>
    </location>
</feature>
<keyword evidence="5" id="KW-0256">Endoplasmic reticulum</keyword>
<dbReference type="PANTHER" id="PTHR23051">
    <property type="entry name" value="SOLUTE CARRIER FAMILY 35, MEMBER F5"/>
    <property type="match status" value="1"/>
</dbReference>
<evidence type="ECO:0000256" key="6">
    <source>
        <dbReference type="ARBA" id="ARBA00022989"/>
    </source>
</evidence>
<comment type="caution">
    <text evidence="9">The sequence shown here is derived from an EMBL/GenBank/DDBJ whole genome shotgun (WGS) entry which is preliminary data.</text>
</comment>
<protein>
    <recommendedName>
        <fullName evidence="3">ER membrane protein complex subunit 4</fullName>
    </recommendedName>
</protein>
<dbReference type="PANTHER" id="PTHR23051:SF9">
    <property type="entry name" value="EAMA DOMAIN-CONTAINING PROTEIN"/>
    <property type="match status" value="1"/>
</dbReference>
<evidence type="ECO:0000256" key="8">
    <source>
        <dbReference type="SAM" id="Phobius"/>
    </source>
</evidence>
<feature type="transmembrane region" description="Helical" evidence="8">
    <location>
        <begin position="173"/>
        <end position="193"/>
    </location>
</feature>
<dbReference type="SUPFAM" id="SSF103481">
    <property type="entry name" value="Multidrug resistance efflux transporter EmrE"/>
    <property type="match status" value="1"/>
</dbReference>
<evidence type="ECO:0000256" key="3">
    <source>
        <dbReference type="ARBA" id="ARBA00020820"/>
    </source>
</evidence>
<keyword evidence="10" id="KW-1185">Reference proteome</keyword>
<dbReference type="Pfam" id="PF06417">
    <property type="entry name" value="EMC4"/>
    <property type="match status" value="1"/>
</dbReference>
<gene>
    <name evidence="9" type="ORF">Adt_13765</name>
</gene>
<name>A0ABD1TYA7_9LAMI</name>
<accession>A0ABD1TYA7</accession>
<dbReference type="InterPro" id="IPR009445">
    <property type="entry name" value="TMEM85/Emc4"/>
</dbReference>
<keyword evidence="6 8" id="KW-1133">Transmembrane helix</keyword>
<evidence type="ECO:0000313" key="10">
    <source>
        <dbReference type="Proteomes" id="UP001604336"/>
    </source>
</evidence>
<evidence type="ECO:0000313" key="9">
    <source>
        <dbReference type="EMBL" id="KAL2517518.1"/>
    </source>
</evidence>
<comment type="subcellular location">
    <subcellularLocation>
        <location evidence="1">Endoplasmic reticulum membrane</location>
        <topology evidence="1">Multi-pass membrane protein</topology>
    </subcellularLocation>
</comment>
<comment type="similarity">
    <text evidence="2">Belongs to the EMC4 family.</text>
</comment>
<dbReference type="GO" id="GO:0005789">
    <property type="term" value="C:endoplasmic reticulum membrane"/>
    <property type="evidence" value="ECO:0007669"/>
    <property type="project" value="UniProtKB-SubCell"/>
</dbReference>
<evidence type="ECO:0000256" key="1">
    <source>
        <dbReference type="ARBA" id="ARBA00004477"/>
    </source>
</evidence>
<dbReference type="Proteomes" id="UP001604336">
    <property type="component" value="Unassembled WGS sequence"/>
</dbReference>
<sequence>MMVWKYKAGLGLIGAFVLIWVTSAEVTQKIFTDYRQPFALTYLWISLMVVYLPIAFCKDWIFNLINRNRIIELYGEDYVSNPLVELDVPLRVNETQHDPDGSLKNYLVTDMDLGDAEAGQPLLFKDSVDEFHVLEDTNEVSSLEVIKYSFYLAPIWFVTEYLSNSALANTSVASTTVLTSTSGLFTLFFGALFGKDSVNVAKVTAVLISMIGVAMTTMGKTWAPDEMLSVSETRRHSIIGDIFGLLSAAFYGFFTVLLKRSVGSGERVDVQKFFGYIGLFTLLGLWWLAWPLNALGIEPKFEFPSSASISKVVVLNGFVGSVLSDYLWALSVVWTTPLVATLGMSLTIPLAMLADMFVHGRHYSAIYIFGCIQEWTTMKYGLWNLLTIPPPIPPETSRIPLASPELPTTSDDSAVSKQKKDAEANWKSQKAWEVAQAPFKNLFMMGFMMWMSGSTVHLFSIGITFSALWQPINALRGVGKVFEPYKDNRVDLLAPKLVFIALNLVGLGLGIWKLNTLGLLPTHVSDWVSSLPPAQEVEYSGGGIPLY</sequence>
<feature type="transmembrane region" description="Helical" evidence="8">
    <location>
        <begin position="200"/>
        <end position="218"/>
    </location>
</feature>
<feature type="transmembrane region" description="Helical" evidence="8">
    <location>
        <begin position="326"/>
        <end position="354"/>
    </location>
</feature>
<evidence type="ECO:0000256" key="2">
    <source>
        <dbReference type="ARBA" id="ARBA00007715"/>
    </source>
</evidence>